<dbReference type="EMBL" id="VWNE01000026">
    <property type="protein sequence ID" value="KAA8480089.1"/>
    <property type="molecule type" value="Genomic_DNA"/>
</dbReference>
<accession>A0A5M9H1C6</accession>
<dbReference type="AlphaFoldDB" id="A0A5M9H1C6"/>
<evidence type="ECO:0008006" key="3">
    <source>
        <dbReference type="Google" id="ProtNLM"/>
    </source>
</evidence>
<dbReference type="RefSeq" id="WP_141815001.1">
    <property type="nucleotide sequence ID" value="NZ_VFPL01000001.1"/>
</dbReference>
<dbReference type="Proteomes" id="UP000322918">
    <property type="component" value="Unassembled WGS sequence"/>
</dbReference>
<dbReference type="InterPro" id="IPR018534">
    <property type="entry name" value="Tet_reg_excision_RteC"/>
</dbReference>
<dbReference type="Pfam" id="PF09357">
    <property type="entry name" value="RteC"/>
    <property type="match status" value="1"/>
</dbReference>
<name>A0A5M9H1C6_9SPHI</name>
<comment type="caution">
    <text evidence="1">The sequence shown here is derived from an EMBL/GenBank/DDBJ whole genome shotgun (WGS) entry which is preliminary data.</text>
</comment>
<gene>
    <name evidence="1" type="ORF">F1649_15845</name>
</gene>
<sequence length="281" mass="33044">MIQEFSEELYKGVVSALEEIDSTVIEPSVQRKTKTETVFRFLMELKKRALAYLFTSPEEEIHFFKEIKPRFTSMLIYYSSVDRIELGKPEGSLAHVKSYYEHELVAVDKFFGRNREIYTYFRSGDTYLDHQLFIRGNTAPRWMCKGPVDQDERFSTAADLIFARIKAKEQIARYLENTINGLEFRPFSGDEPAINWTGDSINLLENVFGWYYTGQINNGQATIADLVRKVERVFNVNLGKPYRRFSEIRQRKRLSKTKFLEEMSRAINKKIEDDDEYRPGR</sequence>
<proteinExistence type="predicted"/>
<organism evidence="1 2">
    <name type="scientific">Arcticibacter tournemirensis</name>
    <dbReference type="NCBI Taxonomy" id="699437"/>
    <lineage>
        <taxon>Bacteria</taxon>
        <taxon>Pseudomonadati</taxon>
        <taxon>Bacteroidota</taxon>
        <taxon>Sphingobacteriia</taxon>
        <taxon>Sphingobacteriales</taxon>
        <taxon>Sphingobacteriaceae</taxon>
        <taxon>Arcticibacter</taxon>
    </lineage>
</organism>
<evidence type="ECO:0000313" key="1">
    <source>
        <dbReference type="EMBL" id="KAA8480089.1"/>
    </source>
</evidence>
<keyword evidence="2" id="KW-1185">Reference proteome</keyword>
<evidence type="ECO:0000313" key="2">
    <source>
        <dbReference type="Proteomes" id="UP000322918"/>
    </source>
</evidence>
<reference evidence="1 2" key="1">
    <citation type="submission" date="2019-09" db="EMBL/GenBank/DDBJ databases">
        <title>Pararcticibacter amylolyticus gen. nov., sp. nov., isolated from a rottenly hemp rope, and reclassification of Pedobacter tournemirensis as Pararcticibacter tournemirensis comb. nov.</title>
        <authorList>
            <person name="Cai Y."/>
        </authorList>
    </citation>
    <scope>NUCLEOTIDE SEQUENCE [LARGE SCALE GENOMIC DNA]</scope>
    <source>
        <strain evidence="1 2">TF5-37.2-LB10</strain>
    </source>
</reference>
<dbReference type="OrthoDB" id="790983at2"/>
<protein>
    <recommendedName>
        <fullName evidence="3">Tetracycline regulation of excision, RteC</fullName>
    </recommendedName>
</protein>